<sequence length="243" mass="27017">MRPLHAQNLLLAWERGSSPAHLPALHRALSMLEVACPEHSRAALAALDMSARDRLLLQMRAMSFGARLDCRFDCAQCSAALEFAASTEALQPPCANPSDTVFGAYRLSLREASSEDLCVAARETDGSEALRVLIERCVQVENEQGHLEPPSTWPVELRQHAGAYLETLHASAAIVLQFDCPACGRHDAQTFDAASFVWREVVHHAQRLLDDVHALAWAYGWSEAAVLRMHRRRRQAYLERVGL</sequence>
<evidence type="ECO:0000313" key="2">
    <source>
        <dbReference type="Proteomes" id="UP000494252"/>
    </source>
</evidence>
<reference evidence="1 2" key="1">
    <citation type="submission" date="2020-04" db="EMBL/GenBank/DDBJ databases">
        <authorList>
            <person name="De Canck E."/>
        </authorList>
    </citation>
    <scope>NUCLEOTIDE SEQUENCE [LARGE SCALE GENOMIC DNA]</scope>
    <source>
        <strain evidence="1 2">LMG 27177</strain>
    </source>
</reference>
<dbReference type="AlphaFoldDB" id="A0A6J5GID5"/>
<dbReference type="RefSeq" id="WP_175163998.1">
    <property type="nucleotide sequence ID" value="NZ_CADIKI010000016.1"/>
</dbReference>
<organism evidence="1 2">
    <name type="scientific">Paraburkholderia fynbosensis</name>
    <dbReference type="NCBI Taxonomy" id="1200993"/>
    <lineage>
        <taxon>Bacteria</taxon>
        <taxon>Pseudomonadati</taxon>
        <taxon>Pseudomonadota</taxon>
        <taxon>Betaproteobacteria</taxon>
        <taxon>Burkholderiales</taxon>
        <taxon>Burkholderiaceae</taxon>
        <taxon>Paraburkholderia</taxon>
    </lineage>
</organism>
<keyword evidence="2" id="KW-1185">Reference proteome</keyword>
<dbReference type="Proteomes" id="UP000494252">
    <property type="component" value="Unassembled WGS sequence"/>
</dbReference>
<name>A0A6J5GID5_9BURK</name>
<evidence type="ECO:0000313" key="1">
    <source>
        <dbReference type="EMBL" id="CAB3801321.1"/>
    </source>
</evidence>
<accession>A0A6J5GID5</accession>
<dbReference type="InterPro" id="IPR024364">
    <property type="entry name" value="Baseplate_phage_T4-like"/>
</dbReference>
<dbReference type="Pfam" id="PF12322">
    <property type="entry name" value="T4_baseplate"/>
    <property type="match status" value="1"/>
</dbReference>
<dbReference type="EMBL" id="CADIKI010000016">
    <property type="protein sequence ID" value="CAB3801321.1"/>
    <property type="molecule type" value="Genomic_DNA"/>
</dbReference>
<proteinExistence type="predicted"/>
<evidence type="ECO:0008006" key="3">
    <source>
        <dbReference type="Google" id="ProtNLM"/>
    </source>
</evidence>
<gene>
    <name evidence="1" type="ORF">LMG27177_05026</name>
</gene>
<protein>
    <recommendedName>
        <fullName evidence="3">Phage baseplate protein</fullName>
    </recommendedName>
</protein>